<keyword evidence="6" id="KW-0808">Transferase</keyword>
<dbReference type="GO" id="GO:0000155">
    <property type="term" value="F:phosphorelay sensor kinase activity"/>
    <property type="evidence" value="ECO:0007669"/>
    <property type="project" value="InterPro"/>
</dbReference>
<evidence type="ECO:0000256" key="14">
    <source>
        <dbReference type="SAM" id="Phobius"/>
    </source>
</evidence>
<evidence type="ECO:0000256" key="9">
    <source>
        <dbReference type="ARBA" id="ARBA00022777"/>
    </source>
</evidence>
<keyword evidence="11 14" id="KW-1133">Transmembrane helix</keyword>
<keyword evidence="13 14" id="KW-0472">Membrane</keyword>
<dbReference type="PANTHER" id="PTHR45528">
    <property type="entry name" value="SENSOR HISTIDINE KINASE CPXA"/>
    <property type="match status" value="1"/>
</dbReference>
<evidence type="ECO:0000256" key="8">
    <source>
        <dbReference type="ARBA" id="ARBA00022741"/>
    </source>
</evidence>
<proteinExistence type="predicted"/>
<accession>A0A075NW87</accession>
<dbReference type="SUPFAM" id="SSF55874">
    <property type="entry name" value="ATPase domain of HSP90 chaperone/DNA topoisomerase II/histidine kinase"/>
    <property type="match status" value="1"/>
</dbReference>
<keyword evidence="5" id="KW-0597">Phosphoprotein</keyword>
<evidence type="ECO:0000256" key="10">
    <source>
        <dbReference type="ARBA" id="ARBA00022840"/>
    </source>
</evidence>
<dbReference type="Gene3D" id="6.10.340.10">
    <property type="match status" value="1"/>
</dbReference>
<dbReference type="InterPro" id="IPR050398">
    <property type="entry name" value="HssS/ArlS-like"/>
</dbReference>
<dbReference type="EMBL" id="CP008849">
    <property type="protein sequence ID" value="AIF97741.1"/>
    <property type="molecule type" value="Genomic_DNA"/>
</dbReference>
<evidence type="ECO:0000313" key="16">
    <source>
        <dbReference type="EMBL" id="AIF97741.1"/>
    </source>
</evidence>
<comment type="subcellular location">
    <subcellularLocation>
        <location evidence="2">Cell membrane</location>
        <topology evidence="2">Multi-pass membrane protein</topology>
    </subcellularLocation>
</comment>
<dbReference type="InterPro" id="IPR036097">
    <property type="entry name" value="HisK_dim/P_sf"/>
</dbReference>
<gene>
    <name evidence="16" type="ORF">EP13_03000</name>
</gene>
<dbReference type="AlphaFoldDB" id="A0A075NW87"/>
<dbReference type="Gene3D" id="3.30.565.10">
    <property type="entry name" value="Histidine kinase-like ATPase, C-terminal domain"/>
    <property type="match status" value="1"/>
</dbReference>
<evidence type="ECO:0000256" key="12">
    <source>
        <dbReference type="ARBA" id="ARBA00023012"/>
    </source>
</evidence>
<dbReference type="Proteomes" id="UP000056090">
    <property type="component" value="Chromosome"/>
</dbReference>
<dbReference type="eggNOG" id="COG0642">
    <property type="taxonomic scope" value="Bacteria"/>
</dbReference>
<evidence type="ECO:0000256" key="2">
    <source>
        <dbReference type="ARBA" id="ARBA00004651"/>
    </source>
</evidence>
<dbReference type="PROSITE" id="PS50109">
    <property type="entry name" value="HIS_KIN"/>
    <property type="match status" value="1"/>
</dbReference>
<dbReference type="GO" id="GO:0005524">
    <property type="term" value="F:ATP binding"/>
    <property type="evidence" value="ECO:0007669"/>
    <property type="project" value="UniProtKB-KW"/>
</dbReference>
<dbReference type="GeneID" id="78253908"/>
<comment type="catalytic activity">
    <reaction evidence="1">
        <text>ATP + protein L-histidine = ADP + protein N-phospho-L-histidine.</text>
        <dbReference type="EC" id="2.7.13.3"/>
    </reaction>
</comment>
<keyword evidence="12" id="KW-0902">Two-component regulatory system</keyword>
<evidence type="ECO:0000256" key="7">
    <source>
        <dbReference type="ARBA" id="ARBA00022692"/>
    </source>
</evidence>
<evidence type="ECO:0000256" key="1">
    <source>
        <dbReference type="ARBA" id="ARBA00000085"/>
    </source>
</evidence>
<dbReference type="SUPFAM" id="SSF47384">
    <property type="entry name" value="Homodimeric domain of signal transducing histidine kinase"/>
    <property type="match status" value="1"/>
</dbReference>
<keyword evidence="10" id="KW-0067">ATP-binding</keyword>
<evidence type="ECO:0000256" key="3">
    <source>
        <dbReference type="ARBA" id="ARBA00012438"/>
    </source>
</evidence>
<dbReference type="PANTHER" id="PTHR45528:SF1">
    <property type="entry name" value="SENSOR HISTIDINE KINASE CPXA"/>
    <property type="match status" value="1"/>
</dbReference>
<keyword evidence="17" id="KW-1185">Reference proteome</keyword>
<keyword evidence="9 16" id="KW-0418">Kinase</keyword>
<feature type="transmembrane region" description="Helical" evidence="14">
    <location>
        <begin position="12"/>
        <end position="30"/>
    </location>
</feature>
<name>A0A075NW87_9ALTE</name>
<keyword evidence="8" id="KW-0547">Nucleotide-binding</keyword>
<evidence type="ECO:0000256" key="6">
    <source>
        <dbReference type="ARBA" id="ARBA00022679"/>
    </source>
</evidence>
<dbReference type="GO" id="GO:0005886">
    <property type="term" value="C:plasma membrane"/>
    <property type="evidence" value="ECO:0007669"/>
    <property type="project" value="UniProtKB-SubCell"/>
</dbReference>
<evidence type="ECO:0000256" key="4">
    <source>
        <dbReference type="ARBA" id="ARBA00022475"/>
    </source>
</evidence>
<dbReference type="Pfam" id="PF00512">
    <property type="entry name" value="HisKA"/>
    <property type="match status" value="1"/>
</dbReference>
<dbReference type="InterPro" id="IPR005467">
    <property type="entry name" value="His_kinase_dom"/>
</dbReference>
<dbReference type="KEGG" id="aal:EP13_03000"/>
<dbReference type="SMART" id="SM00388">
    <property type="entry name" value="HisKA"/>
    <property type="match status" value="1"/>
</dbReference>
<keyword evidence="4" id="KW-1003">Cell membrane</keyword>
<protein>
    <recommendedName>
        <fullName evidence="3">histidine kinase</fullName>
        <ecNumber evidence="3">2.7.13.3</ecNumber>
    </recommendedName>
</protein>
<feature type="transmembrane region" description="Helical" evidence="14">
    <location>
        <begin position="148"/>
        <end position="169"/>
    </location>
</feature>
<dbReference type="CDD" id="cd00082">
    <property type="entry name" value="HisKA"/>
    <property type="match status" value="1"/>
</dbReference>
<sequence length="433" mass="47955">MVEGLRLSLRKYVILTLLAVASVIFALFSIQSADNFLDGMDGMLRSSMVRAAKNVVVEPGAPTQVLDFYIAATYDDLPDTVKQSFSEATLMPFILHKDIDKPDMFSRPRSANFLVVVPLEDRGEVFVSQSFRAPPTPNKRSFRIGHELYSILVGVAALMAFAIALFLLLRSVSRPVESLQQWAAGLDEAQLDAPIPNFRYKELNALAAIIHKSLQSVKQTLEREREFVNHASHELRTPIAVVRSSVELLCRVVDVENSKGRNAVSRIDNASKTMADLTETLLWLGREETTGLVEHQVDVAEMVKGLADDLMYLLQGKSVSLSLNLDPCTLMLPETAAQIVIGNIIRNAFQHTYQGKVNIRLKGKQLVVTNVEESALAAPRLDDTGSGVEEGFGIGLKLIEKLSIKLNWAYRPEFTEKGYSVTLTIRSLTTPQV</sequence>
<evidence type="ECO:0000313" key="17">
    <source>
        <dbReference type="Proteomes" id="UP000056090"/>
    </source>
</evidence>
<organism evidence="16 17">
    <name type="scientific">Alteromonas australica</name>
    <dbReference type="NCBI Taxonomy" id="589873"/>
    <lineage>
        <taxon>Bacteria</taxon>
        <taxon>Pseudomonadati</taxon>
        <taxon>Pseudomonadota</taxon>
        <taxon>Gammaproteobacteria</taxon>
        <taxon>Alteromonadales</taxon>
        <taxon>Alteromonadaceae</taxon>
        <taxon>Alteromonas/Salinimonas group</taxon>
        <taxon>Alteromonas</taxon>
    </lineage>
</organism>
<dbReference type="Gene3D" id="1.10.287.130">
    <property type="match status" value="1"/>
</dbReference>
<reference evidence="16 17" key="1">
    <citation type="submission" date="2014-06" db="EMBL/GenBank/DDBJ databases">
        <title>Genomes of Alteromonas australica, a world apart.</title>
        <authorList>
            <person name="Gonzaga A."/>
            <person name="Lopez-Perez M."/>
            <person name="Rodriguez-Valera F."/>
        </authorList>
    </citation>
    <scope>NUCLEOTIDE SEQUENCE [LARGE SCALE GENOMIC DNA]</scope>
    <source>
        <strain evidence="16 17">H 17</strain>
    </source>
</reference>
<evidence type="ECO:0000256" key="5">
    <source>
        <dbReference type="ARBA" id="ARBA00022553"/>
    </source>
</evidence>
<evidence type="ECO:0000256" key="11">
    <source>
        <dbReference type="ARBA" id="ARBA00022989"/>
    </source>
</evidence>
<dbReference type="EC" id="2.7.13.3" evidence="3"/>
<feature type="domain" description="Histidine kinase" evidence="15">
    <location>
        <begin position="230"/>
        <end position="429"/>
    </location>
</feature>
<keyword evidence="7 14" id="KW-0812">Transmembrane</keyword>
<dbReference type="InterPro" id="IPR003661">
    <property type="entry name" value="HisK_dim/P_dom"/>
</dbReference>
<evidence type="ECO:0000259" key="15">
    <source>
        <dbReference type="PROSITE" id="PS50109"/>
    </source>
</evidence>
<evidence type="ECO:0000256" key="13">
    <source>
        <dbReference type="ARBA" id="ARBA00023136"/>
    </source>
</evidence>
<dbReference type="InterPro" id="IPR036890">
    <property type="entry name" value="HATPase_C_sf"/>
</dbReference>
<dbReference type="RefSeq" id="WP_044055938.1">
    <property type="nucleotide sequence ID" value="NZ_CBCSKJ010000001.1"/>
</dbReference>